<feature type="compositionally biased region" description="Low complexity" evidence="1">
    <location>
        <begin position="70"/>
        <end position="81"/>
    </location>
</feature>
<dbReference type="EMBL" id="JBJKFK010000467">
    <property type="protein sequence ID" value="KAL3316895.1"/>
    <property type="molecule type" value="Genomic_DNA"/>
</dbReference>
<accession>A0ABD2QBK6</accession>
<organism evidence="2 3">
    <name type="scientific">Cichlidogyrus casuarinus</name>
    <dbReference type="NCBI Taxonomy" id="1844966"/>
    <lineage>
        <taxon>Eukaryota</taxon>
        <taxon>Metazoa</taxon>
        <taxon>Spiralia</taxon>
        <taxon>Lophotrochozoa</taxon>
        <taxon>Platyhelminthes</taxon>
        <taxon>Monogenea</taxon>
        <taxon>Monopisthocotylea</taxon>
        <taxon>Dactylogyridea</taxon>
        <taxon>Ancyrocephalidae</taxon>
        <taxon>Cichlidogyrus</taxon>
    </lineage>
</organism>
<feature type="region of interest" description="Disordered" evidence="1">
    <location>
        <begin position="68"/>
        <end position="87"/>
    </location>
</feature>
<feature type="region of interest" description="Disordered" evidence="1">
    <location>
        <begin position="96"/>
        <end position="133"/>
    </location>
</feature>
<keyword evidence="3" id="KW-1185">Reference proteome</keyword>
<proteinExistence type="predicted"/>
<sequence>MLSQDLQVYYGNVLQRMLEKFAEQKQSNDFELNEFASSPDFLALKQEIATNVSQNLDYSLENYLETVKPSRGSSANSGSSSCTQKTLAQGKNNTIKDGKHAAKQQDNSVLNSDKWTPNSKINQNPESSDIDSSLSSSVNQSSFVFLNQNQLLNLAATLTSVKVPLTQRQHAMNQLVHLPIMDIPSCEAWTFRSSSSLNKSSRNFKECGGLSQGIYNALLDSDNVLWVCSSHLLKNSLIMQPASQLL</sequence>
<evidence type="ECO:0000256" key="1">
    <source>
        <dbReference type="SAM" id="MobiDB-lite"/>
    </source>
</evidence>
<dbReference type="AlphaFoldDB" id="A0ABD2QBK6"/>
<name>A0ABD2QBK6_9PLAT</name>
<reference evidence="2 3" key="1">
    <citation type="submission" date="2024-11" db="EMBL/GenBank/DDBJ databases">
        <title>Adaptive evolution of stress response genes in parasites aligns with host niche diversity.</title>
        <authorList>
            <person name="Hahn C."/>
            <person name="Resl P."/>
        </authorList>
    </citation>
    <scope>NUCLEOTIDE SEQUENCE [LARGE SCALE GENOMIC DNA]</scope>
    <source>
        <strain evidence="2">EGGRZ-B1_66</strain>
        <tissue evidence="2">Body</tissue>
    </source>
</reference>
<evidence type="ECO:0000313" key="2">
    <source>
        <dbReference type="EMBL" id="KAL3316895.1"/>
    </source>
</evidence>
<protein>
    <submittedName>
        <fullName evidence="2">Uncharacterized protein</fullName>
    </submittedName>
</protein>
<evidence type="ECO:0000313" key="3">
    <source>
        <dbReference type="Proteomes" id="UP001626550"/>
    </source>
</evidence>
<feature type="compositionally biased region" description="Polar residues" evidence="1">
    <location>
        <begin position="104"/>
        <end position="126"/>
    </location>
</feature>
<comment type="caution">
    <text evidence="2">The sequence shown here is derived from an EMBL/GenBank/DDBJ whole genome shotgun (WGS) entry which is preliminary data.</text>
</comment>
<dbReference type="Proteomes" id="UP001626550">
    <property type="component" value="Unassembled WGS sequence"/>
</dbReference>
<gene>
    <name evidence="2" type="ORF">Ciccas_004458</name>
</gene>